<feature type="domain" description="FF" evidence="3">
    <location>
        <begin position="500"/>
        <end position="555"/>
    </location>
</feature>
<dbReference type="Proteomes" id="UP000078046">
    <property type="component" value="Unassembled WGS sequence"/>
</dbReference>
<dbReference type="PROSITE" id="PS51676">
    <property type="entry name" value="FF"/>
    <property type="match status" value="3"/>
</dbReference>
<sequence length="634" mass="75307">MEKNIDDQKSNWTEHKSPDGRLYYYNYKLKKSVWHKPNCLKTKEEILISGCHWKEHKAENGKSYYYNTETKQSSWLVPPEFDELKQNISELNKKEEEPTIGECGVNIVKDGSKMTESMIKTLAAINSSAKEAAKQNGDDEIDMNTLMRDKEKAIDALFKLFERKNVPSNATWDDAHKLISMEPIFSILKNLTEKRQVLQNYKVEKGKKERIEAREKLKESKAILIKFLLTCKDVTSNSKYSQVEDRYGHLSAWKDVGDRFRYDVFEDALDEIAEKEKEENRQKRQHYFKDFNGILENIPDVKYNTKWSDFQNMLGRNKSFLENRKLQEMDKEDALICFEDYIRKLEDEYEDGRAKERTMIKRNERIYRDKYKELLKSLHKEGKLCSLSLWTDLFPEISQYDEYYDTLGNSGQTSLDIFKFFVESLKKSYNHEKRIIKSILKEHGFLISLTTTLEEFIAMIEKSPQGLAIDRGNARLAFNSFIEKAKSIERERVKEHQRKIRKLESAFIKILKDSNLVKVDTKWDSIRSNFITEEAFKKLQPECERERVFAKYLDEMKNGKPKKKKRKRYDSSGSDRKRKHNYRSDSDDHSRRKKKKKKIKKKKHRKMSEEISESELEIRRKLIVEQLNQTALEN</sequence>
<dbReference type="CDD" id="cd00201">
    <property type="entry name" value="WW"/>
    <property type="match status" value="2"/>
</dbReference>
<dbReference type="Gene3D" id="1.10.10.440">
    <property type="entry name" value="FF domain"/>
    <property type="match status" value="4"/>
</dbReference>
<dbReference type="SMART" id="SM00456">
    <property type="entry name" value="WW"/>
    <property type="match status" value="2"/>
</dbReference>
<evidence type="ECO:0000313" key="5">
    <source>
        <dbReference type="Proteomes" id="UP000078046"/>
    </source>
</evidence>
<dbReference type="EMBL" id="LWCA01000069">
    <property type="protein sequence ID" value="OAF71229.1"/>
    <property type="molecule type" value="Genomic_DNA"/>
</dbReference>
<dbReference type="InterPro" id="IPR002713">
    <property type="entry name" value="FF_domain"/>
</dbReference>
<feature type="domain" description="WW" evidence="2">
    <location>
        <begin position="53"/>
        <end position="80"/>
    </location>
</feature>
<dbReference type="SMART" id="SM00441">
    <property type="entry name" value="FF"/>
    <property type="match status" value="4"/>
</dbReference>
<feature type="region of interest" description="Disordered" evidence="1">
    <location>
        <begin position="555"/>
        <end position="614"/>
    </location>
</feature>
<feature type="domain" description="FF" evidence="3">
    <location>
        <begin position="150"/>
        <end position="204"/>
    </location>
</feature>
<reference evidence="4 5" key="1">
    <citation type="submission" date="2016-04" db="EMBL/GenBank/DDBJ databases">
        <title>The genome of Intoshia linei affirms orthonectids as highly simplified spiralians.</title>
        <authorList>
            <person name="Mikhailov K.V."/>
            <person name="Slusarev G.S."/>
            <person name="Nikitin M.A."/>
            <person name="Logacheva M.D."/>
            <person name="Penin A."/>
            <person name="Aleoshin V."/>
            <person name="Panchin Y.V."/>
        </authorList>
    </citation>
    <scope>NUCLEOTIDE SEQUENCE [LARGE SCALE GENOMIC DNA]</scope>
    <source>
        <strain evidence="4">Intl2013</strain>
        <tissue evidence="4">Whole animal</tissue>
    </source>
</reference>
<evidence type="ECO:0000256" key="1">
    <source>
        <dbReference type="SAM" id="MobiDB-lite"/>
    </source>
</evidence>
<feature type="domain" description="WW" evidence="2">
    <location>
        <begin position="6"/>
        <end position="39"/>
    </location>
</feature>
<dbReference type="SUPFAM" id="SSF81698">
    <property type="entry name" value="FF domain"/>
    <property type="match status" value="3"/>
</dbReference>
<dbReference type="Pfam" id="PF00397">
    <property type="entry name" value="WW"/>
    <property type="match status" value="2"/>
</dbReference>
<name>A0A177BA88_9BILA</name>
<dbReference type="Gene3D" id="2.20.70.10">
    <property type="match status" value="2"/>
</dbReference>
<dbReference type="InterPro" id="IPR036517">
    <property type="entry name" value="FF_domain_sf"/>
</dbReference>
<comment type="caution">
    <text evidence="4">The sequence shown here is derived from an EMBL/GenBank/DDBJ whole genome shotgun (WGS) entry which is preliminary data.</text>
</comment>
<dbReference type="PROSITE" id="PS50020">
    <property type="entry name" value="WW_DOMAIN_2"/>
    <property type="match status" value="2"/>
</dbReference>
<gene>
    <name evidence="4" type="ORF">A3Q56_01014</name>
</gene>
<feature type="compositionally biased region" description="Basic residues" evidence="1">
    <location>
        <begin position="559"/>
        <end position="568"/>
    </location>
</feature>
<dbReference type="Pfam" id="PF01846">
    <property type="entry name" value="FF"/>
    <property type="match status" value="2"/>
</dbReference>
<dbReference type="InterPro" id="IPR039726">
    <property type="entry name" value="Prp40-like"/>
</dbReference>
<evidence type="ECO:0000313" key="4">
    <source>
        <dbReference type="EMBL" id="OAF71229.1"/>
    </source>
</evidence>
<organism evidence="4 5">
    <name type="scientific">Intoshia linei</name>
    <dbReference type="NCBI Taxonomy" id="1819745"/>
    <lineage>
        <taxon>Eukaryota</taxon>
        <taxon>Metazoa</taxon>
        <taxon>Spiralia</taxon>
        <taxon>Lophotrochozoa</taxon>
        <taxon>Mesozoa</taxon>
        <taxon>Orthonectida</taxon>
        <taxon>Rhopaluridae</taxon>
        <taxon>Intoshia</taxon>
    </lineage>
</organism>
<dbReference type="PROSITE" id="PS01159">
    <property type="entry name" value="WW_DOMAIN_1"/>
    <property type="match status" value="1"/>
</dbReference>
<dbReference type="Pfam" id="PF25432">
    <property type="entry name" value="FF_PRPF40A"/>
    <property type="match status" value="1"/>
</dbReference>
<dbReference type="InterPro" id="IPR036020">
    <property type="entry name" value="WW_dom_sf"/>
</dbReference>
<accession>A0A177BA88</accession>
<protein>
    <submittedName>
        <fullName evidence="4">Mediator of RNA polymerase II transcription subunit 35a</fullName>
    </submittedName>
</protein>
<dbReference type="GO" id="GO:0045292">
    <property type="term" value="P:mRNA cis splicing, via spliceosome"/>
    <property type="evidence" value="ECO:0007669"/>
    <property type="project" value="InterPro"/>
</dbReference>
<dbReference type="OrthoDB" id="187617at2759"/>
<keyword evidence="5" id="KW-1185">Reference proteome</keyword>
<dbReference type="InterPro" id="IPR001202">
    <property type="entry name" value="WW_dom"/>
</dbReference>
<dbReference type="GO" id="GO:0003723">
    <property type="term" value="F:RNA binding"/>
    <property type="evidence" value="ECO:0007669"/>
    <property type="project" value="TreeGrafter"/>
</dbReference>
<dbReference type="PANTHER" id="PTHR11864">
    <property type="entry name" value="PRE-MRNA-PROCESSING PROTEIN PRP40"/>
    <property type="match status" value="1"/>
</dbReference>
<evidence type="ECO:0000259" key="2">
    <source>
        <dbReference type="PROSITE" id="PS50020"/>
    </source>
</evidence>
<dbReference type="AlphaFoldDB" id="A0A177BA88"/>
<evidence type="ECO:0000259" key="3">
    <source>
        <dbReference type="PROSITE" id="PS51676"/>
    </source>
</evidence>
<dbReference type="PANTHER" id="PTHR11864:SF0">
    <property type="entry name" value="PRP40 PRE-MRNA PROCESSING FACTOR 40 HOMOLOG A (YEAST)"/>
    <property type="match status" value="1"/>
</dbReference>
<feature type="domain" description="FF" evidence="3">
    <location>
        <begin position="281"/>
        <end position="344"/>
    </location>
</feature>
<proteinExistence type="predicted"/>
<dbReference type="GO" id="GO:0071004">
    <property type="term" value="C:U2-type prespliceosome"/>
    <property type="evidence" value="ECO:0007669"/>
    <property type="project" value="TreeGrafter"/>
</dbReference>
<dbReference type="GO" id="GO:0005685">
    <property type="term" value="C:U1 snRNP"/>
    <property type="evidence" value="ECO:0007669"/>
    <property type="project" value="TreeGrafter"/>
</dbReference>
<dbReference type="SUPFAM" id="SSF51045">
    <property type="entry name" value="WW domain"/>
    <property type="match status" value="2"/>
</dbReference>
<feature type="compositionally biased region" description="Basic residues" evidence="1">
    <location>
        <begin position="591"/>
        <end position="606"/>
    </location>
</feature>